<feature type="domain" description="Peptidase C45 hydrolase" evidence="1">
    <location>
        <begin position="105"/>
        <end position="310"/>
    </location>
</feature>
<dbReference type="RefSeq" id="WP_377908427.1">
    <property type="nucleotide sequence ID" value="NZ_JBHSGK010000003.1"/>
</dbReference>
<proteinExistence type="predicted"/>
<dbReference type="InterPro" id="IPR047794">
    <property type="entry name" value="C45_proenzyme-like"/>
</dbReference>
<comment type="caution">
    <text evidence="2">The sequence shown here is derived from an EMBL/GenBank/DDBJ whole genome shotgun (WGS) entry which is preliminary data.</text>
</comment>
<evidence type="ECO:0000313" key="3">
    <source>
        <dbReference type="Proteomes" id="UP001595896"/>
    </source>
</evidence>
<dbReference type="EMBL" id="JBHSGK010000003">
    <property type="protein sequence ID" value="MFC4735790.1"/>
    <property type="molecule type" value="Genomic_DNA"/>
</dbReference>
<dbReference type="InterPro" id="IPR005079">
    <property type="entry name" value="Peptidase_C45_hydrolase"/>
</dbReference>
<dbReference type="SUPFAM" id="SSF56235">
    <property type="entry name" value="N-terminal nucleophile aminohydrolases (Ntn hydrolases)"/>
    <property type="match status" value="1"/>
</dbReference>
<dbReference type="GO" id="GO:0016746">
    <property type="term" value="F:acyltransferase activity"/>
    <property type="evidence" value="ECO:0007669"/>
    <property type="project" value="UniProtKB-KW"/>
</dbReference>
<reference evidence="3" key="1">
    <citation type="journal article" date="2019" name="Int. J. Syst. Evol. Microbiol.">
        <title>The Global Catalogue of Microorganisms (GCM) 10K type strain sequencing project: providing services to taxonomists for standard genome sequencing and annotation.</title>
        <authorList>
            <consortium name="The Broad Institute Genomics Platform"/>
            <consortium name="The Broad Institute Genome Sequencing Center for Infectious Disease"/>
            <person name="Wu L."/>
            <person name="Ma J."/>
        </authorList>
    </citation>
    <scope>NUCLEOTIDE SEQUENCE [LARGE SCALE GENOMIC DNA]</scope>
    <source>
        <strain evidence="3">JCM 12165</strain>
    </source>
</reference>
<dbReference type="PANTHER" id="PTHR34180:SF1">
    <property type="entry name" value="BETA-ALANYL-DOPAMINE_CARCININE HYDROLASE"/>
    <property type="match status" value="1"/>
</dbReference>
<dbReference type="CDD" id="cd01935">
    <property type="entry name" value="Ntn_CGH_like"/>
    <property type="match status" value="1"/>
</dbReference>
<accession>A0ABV9NSW1</accession>
<dbReference type="PANTHER" id="PTHR34180">
    <property type="entry name" value="PEPTIDASE C45"/>
    <property type="match status" value="1"/>
</dbReference>
<evidence type="ECO:0000259" key="1">
    <source>
        <dbReference type="Pfam" id="PF03417"/>
    </source>
</evidence>
<gene>
    <name evidence="2" type="ORF">ACFO4L_04245</name>
</gene>
<keyword evidence="3" id="KW-1185">Reference proteome</keyword>
<keyword evidence="2" id="KW-0808">Transferase</keyword>
<dbReference type="InterPro" id="IPR029055">
    <property type="entry name" value="Ntn_hydrolases_N"/>
</dbReference>
<evidence type="ECO:0000313" key="2">
    <source>
        <dbReference type="EMBL" id="MFC4735790.1"/>
    </source>
</evidence>
<protein>
    <submittedName>
        <fullName evidence="2">C45 family autoproteolytic acyltransferase/hydrolase</fullName>
    </submittedName>
</protein>
<dbReference type="InterPro" id="IPR047801">
    <property type="entry name" value="Peptidase_C45"/>
</dbReference>
<keyword evidence="2" id="KW-0012">Acyltransferase</keyword>
<organism evidence="2 3">
    <name type="scientific">Bacillus daqingensis</name>
    <dbReference type="NCBI Taxonomy" id="872396"/>
    <lineage>
        <taxon>Bacteria</taxon>
        <taxon>Bacillati</taxon>
        <taxon>Bacillota</taxon>
        <taxon>Bacilli</taxon>
        <taxon>Bacillales</taxon>
        <taxon>Bacillaceae</taxon>
        <taxon>Bacillus</taxon>
    </lineage>
</organism>
<dbReference type="Gene3D" id="3.60.60.10">
    <property type="entry name" value="Penicillin V Acylase, Chain A"/>
    <property type="match status" value="1"/>
</dbReference>
<dbReference type="Pfam" id="PF03417">
    <property type="entry name" value="AAT"/>
    <property type="match status" value="1"/>
</dbReference>
<dbReference type="NCBIfam" id="NF040521">
    <property type="entry name" value="C45_proenzyme"/>
    <property type="match status" value="1"/>
</dbReference>
<name>A0ABV9NSW1_9BACI</name>
<sequence>MKISIEALEGRGDAYQFGLKQAERLKQTVLYHKHVRRRKKSIRRYTTDFLATKAWIQEISPDLWAELEGLSEGLGWRFEDIVHEYAGYQQSWIKSGCSALMGEGIYGRNYDYHPKTYDGRFVMYQPLSGYASVGFAQRIIGRMDGMNEKGLAIGYHFVNRISPEDGFICCSIARLVLDSCSSVPEAVKLLQEIPHRHSFNYSLADSDGRTAVVEASAKGAVELNHNGGACTNHFRAEEKQRENRHMTMESEQRLRRLFELKKTAAAQAGTFELLNSTKHKIAKKEYGNWSGTIHTAVYDTTNLQVTIGIGTDAVPVVISFSDWLKGSRFIVKKLRGQIEFEDGMEHLGIQVPERS</sequence>
<dbReference type="Proteomes" id="UP001595896">
    <property type="component" value="Unassembled WGS sequence"/>
</dbReference>